<reference evidence="1" key="1">
    <citation type="submission" date="2021-03" db="EMBL/GenBank/DDBJ databases">
        <authorList>
            <person name="Bekaert M."/>
        </authorList>
    </citation>
    <scope>NUCLEOTIDE SEQUENCE</scope>
</reference>
<evidence type="ECO:0000313" key="2">
    <source>
        <dbReference type="Proteomes" id="UP000683360"/>
    </source>
</evidence>
<keyword evidence="2" id="KW-1185">Reference proteome</keyword>
<gene>
    <name evidence="1" type="ORF">MEDL_23039</name>
</gene>
<name>A0A8S3RQ35_MYTED</name>
<evidence type="ECO:0008006" key="3">
    <source>
        <dbReference type="Google" id="ProtNLM"/>
    </source>
</evidence>
<comment type="caution">
    <text evidence="1">The sequence shown here is derived from an EMBL/GenBank/DDBJ whole genome shotgun (WGS) entry which is preliminary data.</text>
</comment>
<dbReference type="EMBL" id="CAJPWZ010001125">
    <property type="protein sequence ID" value="CAG2208884.1"/>
    <property type="molecule type" value="Genomic_DNA"/>
</dbReference>
<accession>A0A8S3RQ35</accession>
<sequence length="288" mass="32546">MNHLLASQQLQDFIDNMNQNTKHADPAFVEKKVPPNSEPTIVTDHGSDEAQIPNTTVPIVIIEHYDLMTCKHIYIDANMWKSVRDKVTHFVLRKVENEFDKLNVTANHTDNNVRAENVDGLPTHRVIDEEKGIDALTLDINTTDGISDAFCNINSIIDSAAKSSAAAHKAFGKRQKQNVDHAIRARNKRIHYGNFKGYKQNPLQRGFTENSAPLNDTLIIDEFERENKDLKKTTIIGIFDAKSDFDVVCHSNMIRKLCYLGLSEQSVLLIDSLYTNATTKIKWNGQLS</sequence>
<dbReference type="Proteomes" id="UP000683360">
    <property type="component" value="Unassembled WGS sequence"/>
</dbReference>
<protein>
    <recommendedName>
        <fullName evidence="3">Reverse transcriptase domain-containing protein</fullName>
    </recommendedName>
</protein>
<dbReference type="OrthoDB" id="10014409at2759"/>
<organism evidence="1 2">
    <name type="scientific">Mytilus edulis</name>
    <name type="common">Blue mussel</name>
    <dbReference type="NCBI Taxonomy" id="6550"/>
    <lineage>
        <taxon>Eukaryota</taxon>
        <taxon>Metazoa</taxon>
        <taxon>Spiralia</taxon>
        <taxon>Lophotrochozoa</taxon>
        <taxon>Mollusca</taxon>
        <taxon>Bivalvia</taxon>
        <taxon>Autobranchia</taxon>
        <taxon>Pteriomorphia</taxon>
        <taxon>Mytilida</taxon>
        <taxon>Mytiloidea</taxon>
        <taxon>Mytilidae</taxon>
        <taxon>Mytilinae</taxon>
        <taxon>Mytilus</taxon>
    </lineage>
</organism>
<dbReference type="AlphaFoldDB" id="A0A8S3RQ35"/>
<proteinExistence type="predicted"/>
<evidence type="ECO:0000313" key="1">
    <source>
        <dbReference type="EMBL" id="CAG2208884.1"/>
    </source>
</evidence>